<gene>
    <name evidence="9" type="ORF">DDZ13_05115</name>
</gene>
<comment type="catalytic activity">
    <reaction evidence="1">
        <text>Hydrolysis of terminal non-reducing alpha-L-rhamnose residues in alpha-L-rhamnosides.</text>
        <dbReference type="EC" id="3.2.1.40"/>
    </reaction>
</comment>
<reference evidence="9 10" key="1">
    <citation type="submission" date="2018-05" db="EMBL/GenBank/DDBJ databases">
        <title>Coraliomargarita sinensis sp. nov., isolated from a marine solar saltern.</title>
        <authorList>
            <person name="Zhou L.Y."/>
        </authorList>
    </citation>
    <scope>NUCLEOTIDE SEQUENCE [LARGE SCALE GENOMIC DNA]</scope>
    <source>
        <strain evidence="9 10">WN38</strain>
    </source>
</reference>
<dbReference type="Pfam" id="PF17390">
    <property type="entry name" value="Bac_rhamnosid_C"/>
    <property type="match status" value="1"/>
</dbReference>
<evidence type="ECO:0000256" key="2">
    <source>
        <dbReference type="ARBA" id="ARBA00012652"/>
    </source>
</evidence>
<comment type="caution">
    <text evidence="9">The sequence shown here is derived from an EMBL/GenBank/DDBJ whole genome shotgun (WGS) entry which is preliminary data.</text>
</comment>
<dbReference type="InterPro" id="IPR016007">
    <property type="entry name" value="Alpha_rhamnosid"/>
</dbReference>
<dbReference type="Gene3D" id="1.50.10.10">
    <property type="match status" value="1"/>
</dbReference>
<dbReference type="PIRSF" id="PIRSF010631">
    <property type="entry name" value="A-rhamnsds"/>
    <property type="match status" value="1"/>
</dbReference>
<proteinExistence type="predicted"/>
<evidence type="ECO:0000256" key="4">
    <source>
        <dbReference type="SAM" id="SignalP"/>
    </source>
</evidence>
<evidence type="ECO:0000259" key="8">
    <source>
        <dbReference type="Pfam" id="PF17390"/>
    </source>
</evidence>
<dbReference type="PANTHER" id="PTHR33307">
    <property type="entry name" value="ALPHA-RHAMNOSIDASE (EUROFUNG)"/>
    <property type="match status" value="1"/>
</dbReference>
<dbReference type="Pfam" id="PF08531">
    <property type="entry name" value="Bac_rhamnosid_N"/>
    <property type="match status" value="1"/>
</dbReference>
<dbReference type="Proteomes" id="UP000247099">
    <property type="component" value="Unassembled WGS sequence"/>
</dbReference>
<dbReference type="EMBL" id="QHJQ01000003">
    <property type="protein sequence ID" value="PXA04557.1"/>
    <property type="molecule type" value="Genomic_DNA"/>
</dbReference>
<evidence type="ECO:0000259" key="6">
    <source>
        <dbReference type="Pfam" id="PF08531"/>
    </source>
</evidence>
<keyword evidence="4" id="KW-0732">Signal</keyword>
<dbReference type="GO" id="GO:0030596">
    <property type="term" value="F:alpha-L-rhamnosidase activity"/>
    <property type="evidence" value="ECO:0007669"/>
    <property type="project" value="UniProtKB-EC"/>
</dbReference>
<dbReference type="Pfam" id="PF25788">
    <property type="entry name" value="Ig_Rha78A_N"/>
    <property type="match status" value="1"/>
</dbReference>
<dbReference type="Gene3D" id="2.60.120.260">
    <property type="entry name" value="Galactose-binding domain-like"/>
    <property type="match status" value="2"/>
</dbReference>
<evidence type="ECO:0000256" key="3">
    <source>
        <dbReference type="ARBA" id="ARBA00022801"/>
    </source>
</evidence>
<dbReference type="EC" id="3.2.1.40" evidence="2"/>
<sequence>MPSILRSNQRTAICALLVFSLNLSAALLPVDLQCEGHSDPLAAPSEPRLSWRLSATEGERGQIQTAWQILVASRPELLEVEKADLWDSGKTKTDRSPQVNYAGKPLEAGQRCYWKVRTWNANGQVSNWSETARWEVALVNPSDWQGAVWIDDGKDNPTKDEDFYKTDPAPLMRETFELAKPIVRARLHVAGLGLCYPSLNGERLVDQVFDPQWTNFDERILYRTHDVTALLQEGANSLGLALGNGWYNPLPMRMWGRRNLREALPVGRPRAIACLIVEHSDGSKTTITTGPDWTTKEGPTLKNSIYLGEVHDARMAIADWDTPDYDASAWKPVRVRDDYPLEPLQPLIAPPVRLSEPFTSERVSSPSEGVYIVDFGRNFTGLPDMHFDVPAGTEITLRFGELLHKDGTLNPMSSVCGQIKRNVELEDGTVQSIGGPGAPEIAWQQDIYIAKGGGERYRPDFTFHGFRYMEITGLPYEPKPEDFMGLYMRSDLETKGQFASSNELLNEIQKVTLNSFITNVVTVQSDCPHRERFAYGGDIVATSEAFLMNYDMAGFYAKTVRDWTDAALPDGRLTDTAPFVGVDYCGVGWAMVHPLLLEQLHQHYGARLLIEENLPAAIRWLDAEADRRKNDLVVTGLGDHEAIGPRAAGPELTTPKFVHSARRIARLAEVVGWSEAAKRATRYAEESSTAWEASYLDRNTGRVGTGTQSAQTFALGFADTTERTQEQIFEYLLRDLTAPEDAPRLTTGIYGTRILLEQLSKRGRSDLAYDLAARESYPSWGHMLNNGATTLWENWEGSEGNFSNNHPMFGSVSAWFFRWLGGIQAAEDAVGFDRIYIRPQVVPELEWVNSSHESIRGLIVSNWTANSKGSEHEIVIPQNTIAIIELPAAPDAQVTESGLPIHQAEGLKVLPRESLNTLRIKALSGHYQFKVTE</sequence>
<accession>A0A317ZK25</accession>
<dbReference type="RefSeq" id="WP_110130365.1">
    <property type="nucleotide sequence ID" value="NZ_QHJQ01000003.1"/>
</dbReference>
<evidence type="ECO:0000259" key="5">
    <source>
        <dbReference type="Pfam" id="PF05592"/>
    </source>
</evidence>
<protein>
    <recommendedName>
        <fullName evidence="2">alpha-L-rhamnosidase</fullName>
        <ecNumber evidence="2">3.2.1.40</ecNumber>
    </recommendedName>
</protein>
<organism evidence="9 10">
    <name type="scientific">Coraliomargarita sinensis</name>
    <dbReference type="NCBI Taxonomy" id="2174842"/>
    <lineage>
        <taxon>Bacteria</taxon>
        <taxon>Pseudomonadati</taxon>
        <taxon>Verrucomicrobiota</taxon>
        <taxon>Opitutia</taxon>
        <taxon>Puniceicoccales</taxon>
        <taxon>Coraliomargaritaceae</taxon>
        <taxon>Coraliomargarita</taxon>
    </lineage>
</organism>
<dbReference type="Gene3D" id="2.60.40.10">
    <property type="entry name" value="Immunoglobulins"/>
    <property type="match status" value="1"/>
</dbReference>
<dbReference type="Pfam" id="PF05592">
    <property type="entry name" value="Bac_rhamnosid"/>
    <property type="match status" value="1"/>
</dbReference>
<dbReference type="PANTHER" id="PTHR33307:SF6">
    <property type="entry name" value="ALPHA-RHAMNOSIDASE (EUROFUNG)-RELATED"/>
    <property type="match status" value="1"/>
</dbReference>
<evidence type="ECO:0000256" key="1">
    <source>
        <dbReference type="ARBA" id="ARBA00001445"/>
    </source>
</evidence>
<keyword evidence="10" id="KW-1185">Reference proteome</keyword>
<feature type="domain" description="Bacterial alpha-L-rhamnosidase N-terminal" evidence="6">
    <location>
        <begin position="181"/>
        <end position="355"/>
    </location>
</feature>
<dbReference type="GO" id="GO:0005975">
    <property type="term" value="P:carbohydrate metabolic process"/>
    <property type="evidence" value="ECO:0007669"/>
    <property type="project" value="InterPro"/>
</dbReference>
<feature type="domain" description="Alpha-L-rhamnosidase C-terminal" evidence="8">
    <location>
        <begin position="822"/>
        <end position="896"/>
    </location>
</feature>
<dbReference type="InterPro" id="IPR013737">
    <property type="entry name" value="Bac_rhamnosid_N"/>
</dbReference>
<feature type="domain" description="Alpha-L-rhamnosidase concanavalin-like" evidence="5">
    <location>
        <begin position="367"/>
        <end position="488"/>
    </location>
</feature>
<name>A0A317ZK25_9BACT</name>
<dbReference type="InterPro" id="IPR035398">
    <property type="entry name" value="Bac_rhamnosid_C"/>
</dbReference>
<dbReference type="InterPro" id="IPR035396">
    <property type="entry name" value="Bac_rhamnosid6H"/>
</dbReference>
<dbReference type="InterPro" id="IPR008902">
    <property type="entry name" value="Rhamnosid_concanavalin"/>
</dbReference>
<feature type="signal peptide" evidence="4">
    <location>
        <begin position="1"/>
        <end position="25"/>
    </location>
</feature>
<dbReference type="SUPFAM" id="SSF48208">
    <property type="entry name" value="Six-hairpin glycosidases"/>
    <property type="match status" value="1"/>
</dbReference>
<dbReference type="InterPro" id="IPR012341">
    <property type="entry name" value="6hp_glycosidase-like_sf"/>
</dbReference>
<dbReference type="OrthoDB" id="9761045at2"/>
<dbReference type="AlphaFoldDB" id="A0A317ZK25"/>
<evidence type="ECO:0000313" key="9">
    <source>
        <dbReference type="EMBL" id="PXA04557.1"/>
    </source>
</evidence>
<dbReference type="InterPro" id="IPR013783">
    <property type="entry name" value="Ig-like_fold"/>
</dbReference>
<evidence type="ECO:0000313" key="10">
    <source>
        <dbReference type="Proteomes" id="UP000247099"/>
    </source>
</evidence>
<evidence type="ECO:0000259" key="7">
    <source>
        <dbReference type="Pfam" id="PF17389"/>
    </source>
</evidence>
<dbReference type="InParanoid" id="A0A317ZK25"/>
<keyword evidence="3 9" id="KW-0378">Hydrolase</keyword>
<dbReference type="Pfam" id="PF17389">
    <property type="entry name" value="Bac_rhamnosid6H"/>
    <property type="match status" value="1"/>
</dbReference>
<dbReference type="InterPro" id="IPR008928">
    <property type="entry name" value="6-hairpin_glycosidase_sf"/>
</dbReference>
<dbReference type="Gene3D" id="2.60.420.10">
    <property type="entry name" value="Maltose phosphorylase, domain 3"/>
    <property type="match status" value="1"/>
</dbReference>
<feature type="chain" id="PRO_5016290471" description="alpha-L-rhamnosidase" evidence="4">
    <location>
        <begin position="26"/>
        <end position="933"/>
    </location>
</feature>
<feature type="domain" description="Alpha-L-rhamnosidase six-hairpin glycosidase" evidence="7">
    <location>
        <begin position="495"/>
        <end position="818"/>
    </location>
</feature>